<dbReference type="RefSeq" id="WP_145894226.1">
    <property type="nucleotide sequence ID" value="NZ_VOBQ01000013.1"/>
</dbReference>
<name>A0A562ZNT2_9BURK</name>
<evidence type="ECO:0000313" key="2">
    <source>
        <dbReference type="Proteomes" id="UP000318199"/>
    </source>
</evidence>
<evidence type="ECO:0000313" key="1">
    <source>
        <dbReference type="EMBL" id="TWO70031.1"/>
    </source>
</evidence>
<protein>
    <submittedName>
        <fullName evidence="1">Uncharacterized protein</fullName>
    </submittedName>
</protein>
<comment type="caution">
    <text evidence="1">The sequence shown here is derived from an EMBL/GenBank/DDBJ whole genome shotgun (WGS) entry which is preliminary data.</text>
</comment>
<proteinExistence type="predicted"/>
<gene>
    <name evidence="1" type="ORF">FN976_16955</name>
</gene>
<organism evidence="1 2">
    <name type="scientific">Caenimonas sedimenti</name>
    <dbReference type="NCBI Taxonomy" id="2596921"/>
    <lineage>
        <taxon>Bacteria</taxon>
        <taxon>Pseudomonadati</taxon>
        <taxon>Pseudomonadota</taxon>
        <taxon>Betaproteobacteria</taxon>
        <taxon>Burkholderiales</taxon>
        <taxon>Comamonadaceae</taxon>
        <taxon>Caenimonas</taxon>
    </lineage>
</organism>
<sequence>MTNKKAACRARWRQTRAASRHWLLDAIYGRELLKDKLRHARPDLKVPFWRDGWELDPLLEQQVHALGLREWPRPEGLVQHLAYLRAVLRMATAVHFRRPVPHWGS</sequence>
<dbReference type="AlphaFoldDB" id="A0A562ZNT2"/>
<dbReference type="OrthoDB" id="8911919at2"/>
<dbReference type="EMBL" id="VOBQ01000013">
    <property type="protein sequence ID" value="TWO70031.1"/>
    <property type="molecule type" value="Genomic_DNA"/>
</dbReference>
<keyword evidence="2" id="KW-1185">Reference proteome</keyword>
<accession>A0A562ZNT2</accession>
<reference evidence="1 2" key="1">
    <citation type="submission" date="2019-07" db="EMBL/GenBank/DDBJ databases">
        <title>Caenimonas sedimenti sp. nov., isolated from activated sludge.</title>
        <authorList>
            <person name="Xu J."/>
        </authorList>
    </citation>
    <scope>NUCLEOTIDE SEQUENCE [LARGE SCALE GENOMIC DNA]</scope>
    <source>
        <strain evidence="1 2">HX-9-20</strain>
    </source>
</reference>
<dbReference type="Proteomes" id="UP000318199">
    <property type="component" value="Unassembled WGS sequence"/>
</dbReference>